<accession>A0A2U2C066</accession>
<comment type="subunit">
    <text evidence="6">Monomer.</text>
</comment>
<dbReference type="PANTHER" id="PTHR43330">
    <property type="entry name" value="METHIONINE AMINOPEPTIDASE"/>
    <property type="match status" value="1"/>
</dbReference>
<dbReference type="PROSITE" id="PS00680">
    <property type="entry name" value="MAP_1"/>
    <property type="match status" value="1"/>
</dbReference>
<feature type="binding site" evidence="6">
    <location>
        <position position="106"/>
    </location>
    <ligand>
        <name>a divalent metal cation</name>
        <dbReference type="ChEBI" id="CHEBI:60240"/>
        <label>2</label>
        <note>catalytic</note>
    </ligand>
</feature>
<dbReference type="EC" id="3.4.11.18" evidence="6 7"/>
<keyword evidence="3 6" id="KW-0645">Protease</keyword>
<dbReference type="PANTHER" id="PTHR43330:SF27">
    <property type="entry name" value="METHIONINE AMINOPEPTIDASE"/>
    <property type="match status" value="1"/>
</dbReference>
<evidence type="ECO:0000256" key="2">
    <source>
        <dbReference type="ARBA" id="ARBA00022438"/>
    </source>
</evidence>
<feature type="binding site" evidence="6">
    <location>
        <position position="169"/>
    </location>
    <ligand>
        <name>a divalent metal cation</name>
        <dbReference type="ChEBI" id="CHEBI:60240"/>
        <label>2</label>
        <note>catalytic</note>
    </ligand>
</feature>
<dbReference type="PRINTS" id="PR00599">
    <property type="entry name" value="MAPEPTIDASE"/>
</dbReference>
<feature type="binding site" evidence="6">
    <location>
        <position position="205"/>
    </location>
    <ligand>
        <name>a divalent metal cation</name>
        <dbReference type="ChEBI" id="CHEBI:60240"/>
        <label>2</label>
        <note>catalytic</note>
    </ligand>
</feature>
<dbReference type="SUPFAM" id="SSF55920">
    <property type="entry name" value="Creatinase/aminopeptidase"/>
    <property type="match status" value="1"/>
</dbReference>
<organism evidence="9 10">
    <name type="scientific">Aliarcobacter skirrowii</name>
    <dbReference type="NCBI Taxonomy" id="28200"/>
    <lineage>
        <taxon>Bacteria</taxon>
        <taxon>Pseudomonadati</taxon>
        <taxon>Campylobacterota</taxon>
        <taxon>Epsilonproteobacteria</taxon>
        <taxon>Campylobacterales</taxon>
        <taxon>Arcobacteraceae</taxon>
        <taxon>Aliarcobacter</taxon>
    </lineage>
</organism>
<sequence length="254" mass="27933">MSIALRKPNEIEKLYIANQAVAKTLKYLEENVKAGMTLKEVDAMGDKFINSLGARPAFKGLYGFPNAICTSLNEVIIHGIPSDTVLKEGDILGLDIGTEVDGWYGDSAITMPIGKISKEDEKLIACAKDALYYAIEIIEEGMRFKELSKAIEDFIVARGFVPLIRFCGHGIGRKPHEDPEIPNYLEHGNAKSGPKIKNGMVFCIEPMICQKDRNPVILDNGWDVVSADGLRGSHYEHTVAVVDGRAVILSKIED</sequence>
<evidence type="ECO:0000256" key="3">
    <source>
        <dbReference type="ARBA" id="ARBA00022670"/>
    </source>
</evidence>
<evidence type="ECO:0000256" key="4">
    <source>
        <dbReference type="ARBA" id="ARBA00022723"/>
    </source>
</evidence>
<comment type="function">
    <text evidence="1 6">Removes the N-terminal methionine from nascent proteins. The N-terminal methionine is often cleaved when the second residue in the primary sequence is small and uncharged (Met-Ala-, Cys, Gly, Pro, Ser, Thr, or Val). Requires deformylation of the N(alpha)-formylated initiator methionine before it can be hydrolyzed.</text>
</comment>
<dbReference type="InterPro" id="IPR001714">
    <property type="entry name" value="Pept_M24_MAP"/>
</dbReference>
<evidence type="ECO:0000256" key="5">
    <source>
        <dbReference type="ARBA" id="ARBA00022801"/>
    </source>
</evidence>
<dbReference type="InterPro" id="IPR036005">
    <property type="entry name" value="Creatinase/aminopeptidase-like"/>
</dbReference>
<dbReference type="GO" id="GO:0004239">
    <property type="term" value="F:initiator methionyl aminopeptidase activity"/>
    <property type="evidence" value="ECO:0007669"/>
    <property type="project" value="UniProtKB-UniRule"/>
</dbReference>
<dbReference type="InterPro" id="IPR002467">
    <property type="entry name" value="Pept_M24A_MAP1"/>
</dbReference>
<comment type="caution">
    <text evidence="9">The sequence shown here is derived from an EMBL/GenBank/DDBJ whole genome shotgun (WGS) entry which is preliminary data.</text>
</comment>
<evidence type="ECO:0000256" key="6">
    <source>
        <dbReference type="HAMAP-Rule" id="MF_01974"/>
    </source>
</evidence>
<feature type="binding site" evidence="6">
    <location>
        <position position="78"/>
    </location>
    <ligand>
        <name>substrate</name>
    </ligand>
</feature>
<keyword evidence="5 6" id="KW-0378">Hydrolase</keyword>
<name>A0A2U2C066_9BACT</name>
<dbReference type="HAMAP" id="MF_01974">
    <property type="entry name" value="MetAP_1"/>
    <property type="match status" value="1"/>
</dbReference>
<evidence type="ECO:0000313" key="10">
    <source>
        <dbReference type="Proteomes" id="UP000245014"/>
    </source>
</evidence>
<evidence type="ECO:0000256" key="7">
    <source>
        <dbReference type="RuleBase" id="RU003653"/>
    </source>
</evidence>
<protein>
    <recommendedName>
        <fullName evidence="6 7">Methionine aminopeptidase</fullName>
        <shortName evidence="6">MAP</shortName>
        <shortName evidence="6">MetAP</shortName>
        <ecNumber evidence="6 7">3.4.11.18</ecNumber>
    </recommendedName>
    <alternativeName>
        <fullName evidence="6">Peptidase M</fullName>
    </alternativeName>
</protein>
<dbReference type="STRING" id="28200.GCA_001572935_01871"/>
<dbReference type="EMBL" id="QEYI01000004">
    <property type="protein sequence ID" value="PWE21137.1"/>
    <property type="molecule type" value="Genomic_DNA"/>
</dbReference>
<comment type="catalytic activity">
    <reaction evidence="6 7">
        <text>Release of N-terminal amino acids, preferentially methionine, from peptides and arylamides.</text>
        <dbReference type="EC" id="3.4.11.18"/>
    </reaction>
</comment>
<proteinExistence type="inferred from homology"/>
<feature type="binding site" evidence="6">
    <location>
        <position position="176"/>
    </location>
    <ligand>
        <name>substrate</name>
    </ligand>
</feature>
<gene>
    <name evidence="6 9" type="primary">map</name>
    <name evidence="9" type="ORF">DF188_06400</name>
</gene>
<feature type="domain" description="Peptidase M24" evidence="8">
    <location>
        <begin position="13"/>
        <end position="242"/>
    </location>
</feature>
<dbReference type="Gene3D" id="3.90.230.10">
    <property type="entry name" value="Creatinase/methionine aminopeptidase superfamily"/>
    <property type="match status" value="1"/>
</dbReference>
<feature type="binding site" evidence="6">
    <location>
        <position position="106"/>
    </location>
    <ligand>
        <name>a divalent metal cation</name>
        <dbReference type="ChEBI" id="CHEBI:60240"/>
        <label>1</label>
    </ligand>
</feature>
<dbReference type="Pfam" id="PF00557">
    <property type="entry name" value="Peptidase_M24"/>
    <property type="match status" value="1"/>
</dbReference>
<dbReference type="RefSeq" id="WP_109065283.1">
    <property type="nucleotide sequence ID" value="NZ_JAUQUQ010000001.1"/>
</dbReference>
<dbReference type="CDD" id="cd01086">
    <property type="entry name" value="MetAP1"/>
    <property type="match status" value="1"/>
</dbReference>
<feature type="binding site" evidence="6">
    <location>
        <position position="236"/>
    </location>
    <ligand>
        <name>a divalent metal cation</name>
        <dbReference type="ChEBI" id="CHEBI:60240"/>
        <label>1</label>
    </ligand>
</feature>
<comment type="cofactor">
    <cofactor evidence="6">
        <name>Co(2+)</name>
        <dbReference type="ChEBI" id="CHEBI:48828"/>
    </cofactor>
    <cofactor evidence="6">
        <name>Zn(2+)</name>
        <dbReference type="ChEBI" id="CHEBI:29105"/>
    </cofactor>
    <cofactor evidence="6">
        <name>Mn(2+)</name>
        <dbReference type="ChEBI" id="CHEBI:29035"/>
    </cofactor>
    <cofactor evidence="6">
        <name>Fe(2+)</name>
        <dbReference type="ChEBI" id="CHEBI:29033"/>
    </cofactor>
    <text evidence="6">Binds 2 divalent metal cations per subunit. Has a high-affinity and a low affinity metal-binding site. The true nature of the physiological cofactor is under debate. The enzyme is active with cobalt, zinc, manganese or divalent iron ions. Most likely, methionine aminopeptidases function as mononuclear Fe(2+)-metalloproteases under physiological conditions, and the catalytically relevant metal-binding site has been assigned to the histidine-containing high-affinity site.</text>
</comment>
<dbReference type="GO" id="GO:0006508">
    <property type="term" value="P:proteolysis"/>
    <property type="evidence" value="ECO:0007669"/>
    <property type="project" value="UniProtKB-KW"/>
</dbReference>
<keyword evidence="2 6" id="KW-0031">Aminopeptidase</keyword>
<evidence type="ECO:0000256" key="1">
    <source>
        <dbReference type="ARBA" id="ARBA00002521"/>
    </source>
</evidence>
<feature type="binding site" evidence="6">
    <location>
        <position position="236"/>
    </location>
    <ligand>
        <name>a divalent metal cation</name>
        <dbReference type="ChEBI" id="CHEBI:60240"/>
        <label>2</label>
        <note>catalytic</note>
    </ligand>
</feature>
<evidence type="ECO:0000313" key="9">
    <source>
        <dbReference type="EMBL" id="PWE21137.1"/>
    </source>
</evidence>
<feature type="binding site" evidence="6">
    <location>
        <position position="95"/>
    </location>
    <ligand>
        <name>a divalent metal cation</name>
        <dbReference type="ChEBI" id="CHEBI:60240"/>
        <label>1</label>
    </ligand>
</feature>
<dbReference type="Proteomes" id="UP000245014">
    <property type="component" value="Unassembled WGS sequence"/>
</dbReference>
<dbReference type="NCBIfam" id="TIGR00500">
    <property type="entry name" value="met_pdase_I"/>
    <property type="match status" value="1"/>
</dbReference>
<comment type="similarity">
    <text evidence="6">Belongs to the peptidase M24A family. Methionine aminopeptidase type 1 subfamily.</text>
</comment>
<reference evidence="9 10" key="1">
    <citation type="submission" date="2018-05" db="EMBL/GenBank/DDBJ databases">
        <title>Antimicrobial susceptibility testing and genomic analysis of Arcobacter skirrowii strains and one Arcobacter butzleri isolated from German poultry farms.</title>
        <authorList>
            <person name="Haenel I."/>
            <person name="Hotzel H."/>
            <person name="Tomaso H."/>
            <person name="Busch A."/>
        </authorList>
    </citation>
    <scope>NUCLEOTIDE SEQUENCE [LARGE SCALE GENOMIC DNA]</scope>
    <source>
        <strain evidence="10">v</strain>
    </source>
</reference>
<dbReference type="GO" id="GO:0005829">
    <property type="term" value="C:cytosol"/>
    <property type="evidence" value="ECO:0007669"/>
    <property type="project" value="TreeGrafter"/>
</dbReference>
<dbReference type="GO" id="GO:0046872">
    <property type="term" value="F:metal ion binding"/>
    <property type="evidence" value="ECO:0007669"/>
    <property type="project" value="UniProtKB-UniRule"/>
</dbReference>
<evidence type="ECO:0000259" key="8">
    <source>
        <dbReference type="Pfam" id="PF00557"/>
    </source>
</evidence>
<dbReference type="InterPro" id="IPR000994">
    <property type="entry name" value="Pept_M24"/>
</dbReference>
<keyword evidence="4 6" id="KW-0479">Metal-binding</keyword>
<dbReference type="GO" id="GO:0070006">
    <property type="term" value="F:metalloaminopeptidase activity"/>
    <property type="evidence" value="ECO:0007669"/>
    <property type="project" value="UniProtKB-UniRule"/>
</dbReference>
<dbReference type="AlphaFoldDB" id="A0A2U2C066"/>